<dbReference type="GO" id="GO:0005886">
    <property type="term" value="C:plasma membrane"/>
    <property type="evidence" value="ECO:0007669"/>
    <property type="project" value="UniProtKB-SubCell"/>
</dbReference>
<dbReference type="InterPro" id="IPR050638">
    <property type="entry name" value="AA-Vitamin_Transporters"/>
</dbReference>
<dbReference type="RefSeq" id="WP_113806625.1">
    <property type="nucleotide sequence ID" value="NZ_QOCW01000014.1"/>
</dbReference>
<evidence type="ECO:0000313" key="10">
    <source>
        <dbReference type="Proteomes" id="UP000253314"/>
    </source>
</evidence>
<feature type="transmembrane region" description="Helical" evidence="7">
    <location>
        <begin position="246"/>
        <end position="265"/>
    </location>
</feature>
<dbReference type="OrthoDB" id="4529062at2"/>
<keyword evidence="6 7" id="KW-0472">Membrane</keyword>
<evidence type="ECO:0000256" key="6">
    <source>
        <dbReference type="ARBA" id="ARBA00023136"/>
    </source>
</evidence>
<feature type="transmembrane region" description="Helical" evidence="7">
    <location>
        <begin position="66"/>
        <end position="84"/>
    </location>
</feature>
<evidence type="ECO:0000259" key="8">
    <source>
        <dbReference type="Pfam" id="PF00892"/>
    </source>
</evidence>
<dbReference type="PANTHER" id="PTHR32322">
    <property type="entry name" value="INNER MEMBRANE TRANSPORTER"/>
    <property type="match status" value="1"/>
</dbReference>
<comment type="caution">
    <text evidence="9">The sequence shown here is derived from an EMBL/GenBank/DDBJ whole genome shotgun (WGS) entry which is preliminary data.</text>
</comment>
<dbReference type="AlphaFoldDB" id="A0A366XTI3"/>
<protein>
    <submittedName>
        <fullName evidence="9">EamA/RhaT family transporter</fullName>
    </submittedName>
</protein>
<feature type="transmembrane region" description="Helical" evidence="7">
    <location>
        <begin position="212"/>
        <end position="234"/>
    </location>
</feature>
<evidence type="ECO:0000313" key="9">
    <source>
        <dbReference type="EMBL" id="RBW68976.1"/>
    </source>
</evidence>
<feature type="transmembrane region" description="Helical" evidence="7">
    <location>
        <begin position="271"/>
        <end position="291"/>
    </location>
</feature>
<dbReference type="Proteomes" id="UP000253314">
    <property type="component" value="Unassembled WGS sequence"/>
</dbReference>
<dbReference type="Pfam" id="PF00892">
    <property type="entry name" value="EamA"/>
    <property type="match status" value="2"/>
</dbReference>
<keyword evidence="4 7" id="KW-0812">Transmembrane</keyword>
<accession>A0A366XTI3</accession>
<evidence type="ECO:0000256" key="7">
    <source>
        <dbReference type="SAM" id="Phobius"/>
    </source>
</evidence>
<comment type="subcellular location">
    <subcellularLocation>
        <location evidence="1">Cell membrane</location>
        <topology evidence="1">Multi-pass membrane protein</topology>
    </subcellularLocation>
</comment>
<dbReference type="PANTHER" id="PTHR32322:SF18">
    <property type="entry name" value="S-ADENOSYLMETHIONINE_S-ADENOSYLHOMOCYSTEINE TRANSPORTER"/>
    <property type="match status" value="1"/>
</dbReference>
<feature type="domain" description="EamA" evidence="8">
    <location>
        <begin position="7"/>
        <end position="138"/>
    </location>
</feature>
<feature type="transmembrane region" description="Helical" evidence="7">
    <location>
        <begin position="122"/>
        <end position="141"/>
    </location>
</feature>
<evidence type="ECO:0000256" key="5">
    <source>
        <dbReference type="ARBA" id="ARBA00022989"/>
    </source>
</evidence>
<feature type="transmembrane region" description="Helical" evidence="7">
    <location>
        <begin position="181"/>
        <end position="200"/>
    </location>
</feature>
<name>A0A366XTI3_9BACI</name>
<dbReference type="Gene3D" id="1.10.3730.20">
    <property type="match status" value="1"/>
</dbReference>
<organism evidence="9 10">
    <name type="scientific">Bacillus taeanensis</name>
    <dbReference type="NCBI Taxonomy" id="273032"/>
    <lineage>
        <taxon>Bacteria</taxon>
        <taxon>Bacillati</taxon>
        <taxon>Bacillota</taxon>
        <taxon>Bacilli</taxon>
        <taxon>Bacillales</taxon>
        <taxon>Bacillaceae</taxon>
        <taxon>Bacillus</taxon>
    </lineage>
</organism>
<dbReference type="InterPro" id="IPR037185">
    <property type="entry name" value="EmrE-like"/>
</dbReference>
<keyword evidence="5 7" id="KW-1133">Transmembrane helix</keyword>
<dbReference type="SUPFAM" id="SSF103481">
    <property type="entry name" value="Multidrug resistance efflux transporter EmrE"/>
    <property type="match status" value="2"/>
</dbReference>
<feature type="transmembrane region" description="Helical" evidence="7">
    <location>
        <begin position="7"/>
        <end position="28"/>
    </location>
</feature>
<evidence type="ECO:0000256" key="4">
    <source>
        <dbReference type="ARBA" id="ARBA00022692"/>
    </source>
</evidence>
<feature type="domain" description="EamA" evidence="8">
    <location>
        <begin position="151"/>
        <end position="286"/>
    </location>
</feature>
<dbReference type="EMBL" id="QOCW01000014">
    <property type="protein sequence ID" value="RBW68976.1"/>
    <property type="molecule type" value="Genomic_DNA"/>
</dbReference>
<feature type="transmembrane region" description="Helical" evidence="7">
    <location>
        <begin position="147"/>
        <end position="169"/>
    </location>
</feature>
<gene>
    <name evidence="9" type="ORF">DS031_13645</name>
</gene>
<evidence type="ECO:0000256" key="2">
    <source>
        <dbReference type="ARBA" id="ARBA00007362"/>
    </source>
</evidence>
<dbReference type="InterPro" id="IPR000620">
    <property type="entry name" value="EamA_dom"/>
</dbReference>
<feature type="transmembrane region" description="Helical" evidence="7">
    <location>
        <begin position="96"/>
        <end position="115"/>
    </location>
</feature>
<feature type="transmembrane region" description="Helical" evidence="7">
    <location>
        <begin position="34"/>
        <end position="54"/>
    </location>
</feature>
<reference evidence="9 10" key="1">
    <citation type="submission" date="2018-07" db="EMBL/GenBank/DDBJ databases">
        <title>Lottiidibacillus patelloidae gen. nov., sp. nov., isolated from the intestinal tract of a marine limpet and the reclassification of B. taeanensis BH030017T, B. algicola KMM 3737T and B. hwajinpoensis SW-72T as genus Lottiidibacillus.</title>
        <authorList>
            <person name="Liu R."/>
            <person name="Huang Z."/>
        </authorList>
    </citation>
    <scope>NUCLEOTIDE SEQUENCE [LARGE SCALE GENOMIC DNA]</scope>
    <source>
        <strain evidence="9 10">BH030017</strain>
    </source>
</reference>
<keyword evidence="10" id="KW-1185">Reference proteome</keyword>
<comment type="similarity">
    <text evidence="2">Belongs to the EamA transporter family.</text>
</comment>
<sequence length="310" mass="33916">MQKAIFYILLLLVMVIWGLNVVAIKIVVEAFSPVMITSMRIFTAFLVVMPILYLRKDFCKLTKEEGFLIFVAAVTGIFGHHFFLSVGLTKTTASNAGLILGLVPLSTSLLAMLLLGDRITLFKFLGIICGITGVSFVVLAGDSQIGFISVGDFYIFLAVITQAVSFIFIKKATKTVQSRLVTGYMQFIGALLLFIVSIRLEPSGFSTLKEGSMTAWIVFLASAVLATGLGHLIYNKAIHHLGAGETAIFINLSPFFALLGSAFFLGENIMITQVFGFFFIVVGVLLGTGALEQKYQLHKMKQYEYAANKK</sequence>
<proteinExistence type="inferred from homology"/>
<evidence type="ECO:0000256" key="3">
    <source>
        <dbReference type="ARBA" id="ARBA00022475"/>
    </source>
</evidence>
<keyword evidence="3" id="KW-1003">Cell membrane</keyword>
<evidence type="ECO:0000256" key="1">
    <source>
        <dbReference type="ARBA" id="ARBA00004651"/>
    </source>
</evidence>